<comment type="caution">
    <text evidence="3">The sequence shown here is derived from an EMBL/GenBank/DDBJ whole genome shotgun (WGS) entry which is preliminary data.</text>
</comment>
<organism evidence="3">
    <name type="scientific">bioreactor metagenome</name>
    <dbReference type="NCBI Taxonomy" id="1076179"/>
    <lineage>
        <taxon>unclassified sequences</taxon>
        <taxon>metagenomes</taxon>
        <taxon>ecological metagenomes</taxon>
    </lineage>
</organism>
<dbReference type="NCBIfam" id="TIGR00035">
    <property type="entry name" value="asp_race"/>
    <property type="match status" value="1"/>
</dbReference>
<dbReference type="InterPro" id="IPR004380">
    <property type="entry name" value="Asp_race"/>
</dbReference>
<dbReference type="InterPro" id="IPR001920">
    <property type="entry name" value="Asp/Glu_race"/>
</dbReference>
<proteinExistence type="inferred from homology"/>
<dbReference type="PROSITE" id="PS00924">
    <property type="entry name" value="ASP_GLU_RACEMASE_2"/>
    <property type="match status" value="1"/>
</dbReference>
<dbReference type="InterPro" id="IPR033134">
    <property type="entry name" value="Asp/Glu_racemase_AS_2"/>
</dbReference>
<evidence type="ECO:0000256" key="1">
    <source>
        <dbReference type="ARBA" id="ARBA00007847"/>
    </source>
</evidence>
<dbReference type="SUPFAM" id="SSF53681">
    <property type="entry name" value="Aspartate/glutamate racemase"/>
    <property type="match status" value="2"/>
</dbReference>
<name>A0A644YE09_9ZZZZ</name>
<comment type="similarity">
    <text evidence="1">Belongs to the aspartate/glutamate racemases family.</text>
</comment>
<dbReference type="PANTHER" id="PTHR21198:SF7">
    <property type="entry name" value="ASPARTATE-GLUTAMATE RACEMASE FAMILY"/>
    <property type="match status" value="1"/>
</dbReference>
<evidence type="ECO:0000256" key="2">
    <source>
        <dbReference type="ARBA" id="ARBA00023235"/>
    </source>
</evidence>
<dbReference type="Gene3D" id="3.40.50.1860">
    <property type="match status" value="2"/>
</dbReference>
<dbReference type="Pfam" id="PF01177">
    <property type="entry name" value="Asp_Glu_race"/>
    <property type="match status" value="1"/>
</dbReference>
<protein>
    <submittedName>
        <fullName evidence="3">Putative racemase YgeA</fullName>
        <ecNumber evidence="3">5.-.-.-</ecNumber>
    </submittedName>
</protein>
<accession>A0A644YE09</accession>
<dbReference type="EMBL" id="VSSQ01004255">
    <property type="protein sequence ID" value="MPM24404.1"/>
    <property type="molecule type" value="Genomic_DNA"/>
</dbReference>
<keyword evidence="2 3" id="KW-0413">Isomerase</keyword>
<dbReference type="AlphaFoldDB" id="A0A644YE09"/>
<dbReference type="GO" id="GO:0047661">
    <property type="term" value="F:amino-acid racemase activity"/>
    <property type="evidence" value="ECO:0007669"/>
    <property type="project" value="InterPro"/>
</dbReference>
<dbReference type="PANTHER" id="PTHR21198">
    <property type="entry name" value="GLUTAMATE RACEMASE"/>
    <property type="match status" value="1"/>
</dbReference>
<reference evidence="3" key="1">
    <citation type="submission" date="2019-08" db="EMBL/GenBank/DDBJ databases">
        <authorList>
            <person name="Kucharzyk K."/>
            <person name="Murdoch R.W."/>
            <person name="Higgins S."/>
            <person name="Loffler F."/>
        </authorList>
    </citation>
    <scope>NUCLEOTIDE SEQUENCE</scope>
</reference>
<dbReference type="EC" id="5.-.-.-" evidence="3"/>
<dbReference type="InterPro" id="IPR015942">
    <property type="entry name" value="Asp/Glu/hydantoin_racemase"/>
</dbReference>
<gene>
    <name evidence="3" type="primary">ygeA_12</name>
    <name evidence="3" type="ORF">SDC9_70886</name>
</gene>
<evidence type="ECO:0000313" key="3">
    <source>
        <dbReference type="EMBL" id="MPM24404.1"/>
    </source>
</evidence>
<sequence>MKKIGMIGGLSWQSTVDYYRVANEESNKLLGGCDTAEILMYSVNLAEMLGYAGNNEKETLARRLCEVAKTLEDAGAGLVVLCTNTMHMVAPEIEAALHVPFLHIADAAAAEIKRRGFTKVGLLGTPFTMSQPFYRERLKELHGIDVIIPDERHHAEIYRVITDELTFGKLLDSSRAYFLSVIEELRAAGAQGVVLGCTEIPMLIKQKDTDLPVFDTATLHAAEAVRLAAMD</sequence>